<proteinExistence type="inferred from homology"/>
<organism evidence="3 4">
    <name type="scientific">Paracandidimonas soli</name>
    <dbReference type="NCBI Taxonomy" id="1917182"/>
    <lineage>
        <taxon>Bacteria</taxon>
        <taxon>Pseudomonadati</taxon>
        <taxon>Pseudomonadota</taxon>
        <taxon>Betaproteobacteria</taxon>
        <taxon>Burkholderiales</taxon>
        <taxon>Alcaligenaceae</taxon>
        <taxon>Paracandidimonas</taxon>
    </lineage>
</organism>
<comment type="caution">
    <text evidence="3">The sequence shown here is derived from an EMBL/GenBank/DDBJ whole genome shotgun (WGS) entry which is preliminary data.</text>
</comment>
<feature type="signal peptide" evidence="2">
    <location>
        <begin position="1"/>
        <end position="41"/>
    </location>
</feature>
<dbReference type="PANTHER" id="PTHR42928">
    <property type="entry name" value="TRICARBOXYLATE-BINDING PROTEIN"/>
    <property type="match status" value="1"/>
</dbReference>
<gene>
    <name evidence="3" type="ORF">EV686_11151</name>
</gene>
<dbReference type="InterPro" id="IPR006311">
    <property type="entry name" value="TAT_signal"/>
</dbReference>
<dbReference type="Gene3D" id="3.40.190.150">
    <property type="entry name" value="Bordetella uptake gene, domain 1"/>
    <property type="match status" value="1"/>
</dbReference>
<evidence type="ECO:0000256" key="1">
    <source>
        <dbReference type="ARBA" id="ARBA00006987"/>
    </source>
</evidence>
<evidence type="ECO:0000313" key="3">
    <source>
        <dbReference type="EMBL" id="TCU93699.1"/>
    </source>
</evidence>
<dbReference type="CDD" id="cd13578">
    <property type="entry name" value="PBP2_Bug27"/>
    <property type="match status" value="1"/>
</dbReference>
<evidence type="ECO:0000313" key="4">
    <source>
        <dbReference type="Proteomes" id="UP000294692"/>
    </source>
</evidence>
<comment type="similarity">
    <text evidence="1">Belongs to the UPF0065 (bug) family.</text>
</comment>
<dbReference type="Pfam" id="PF03401">
    <property type="entry name" value="TctC"/>
    <property type="match status" value="1"/>
</dbReference>
<dbReference type="SUPFAM" id="SSF53850">
    <property type="entry name" value="Periplasmic binding protein-like II"/>
    <property type="match status" value="1"/>
</dbReference>
<evidence type="ECO:0000256" key="2">
    <source>
        <dbReference type="SAM" id="SignalP"/>
    </source>
</evidence>
<sequence>MSMEITKIIKQGSSLRRRALLGGMAGLTAALALGAPAASQAQETDWPTKPIRLVVPFPPGGSTDAVGRMLGNLLAERLGQSVIIENRGGASGTIGSNVVAKAEPDGYTLLLSGVGSNAIGYALYPQIAYQDSEFAHVSLLATGPNVLVVNPSFEAKTFKEFIDIVKANPGKYVAASSGSGSSGHLSMEMLKQVAGLDIVHAPYKGGAAAITAVMGDQVNALLLNQDNLLPHVEGGKLRALAVTSLERNPAYPDVPAIAEFYPGYSAESFFGLSAPAGTPEHIMEKLHRETVAAMNDPAIREKLEEVGFVVVANSPKEVSDFMTAEIRKWGDTVKKSGAKMD</sequence>
<dbReference type="PANTHER" id="PTHR42928:SF5">
    <property type="entry name" value="BLR1237 PROTEIN"/>
    <property type="match status" value="1"/>
</dbReference>
<protein>
    <submittedName>
        <fullName evidence="3">Tripartite-type tricarboxylate transporter receptor subunit TctC</fullName>
    </submittedName>
</protein>
<dbReference type="InterPro" id="IPR042100">
    <property type="entry name" value="Bug_dom1"/>
</dbReference>
<dbReference type="InterPro" id="IPR005064">
    <property type="entry name" value="BUG"/>
</dbReference>
<feature type="chain" id="PRO_5020833622" evidence="2">
    <location>
        <begin position="42"/>
        <end position="341"/>
    </location>
</feature>
<reference evidence="3 4" key="1">
    <citation type="submission" date="2019-03" db="EMBL/GenBank/DDBJ databases">
        <title>Genomic Encyclopedia of Type Strains, Phase IV (KMG-IV): sequencing the most valuable type-strain genomes for metagenomic binning, comparative biology and taxonomic classification.</title>
        <authorList>
            <person name="Goeker M."/>
        </authorList>
    </citation>
    <scope>NUCLEOTIDE SEQUENCE [LARGE SCALE GENOMIC DNA]</scope>
    <source>
        <strain evidence="3 4">DSM 100048</strain>
    </source>
</reference>
<dbReference type="EMBL" id="SMBX01000011">
    <property type="protein sequence ID" value="TCU93699.1"/>
    <property type="molecule type" value="Genomic_DNA"/>
</dbReference>
<dbReference type="PROSITE" id="PS51318">
    <property type="entry name" value="TAT"/>
    <property type="match status" value="1"/>
</dbReference>
<dbReference type="PIRSF" id="PIRSF017082">
    <property type="entry name" value="YflP"/>
    <property type="match status" value="1"/>
</dbReference>
<dbReference type="AlphaFoldDB" id="A0A4V2VQ97"/>
<dbReference type="Proteomes" id="UP000294692">
    <property type="component" value="Unassembled WGS sequence"/>
</dbReference>
<keyword evidence="4" id="KW-1185">Reference proteome</keyword>
<accession>A0A4V2VQ97</accession>
<name>A0A4V2VQ97_9BURK</name>
<dbReference type="Gene3D" id="3.40.190.10">
    <property type="entry name" value="Periplasmic binding protein-like II"/>
    <property type="match status" value="1"/>
</dbReference>
<keyword evidence="3" id="KW-0675">Receptor</keyword>
<keyword evidence="2" id="KW-0732">Signal</keyword>